<reference evidence="11 12" key="1">
    <citation type="submission" date="2018-03" db="EMBL/GenBank/DDBJ databases">
        <authorList>
            <person name="Guldener U."/>
        </authorList>
    </citation>
    <scope>NUCLEOTIDE SEQUENCE [LARGE SCALE GENOMIC DNA]</scope>
    <source>
        <strain evidence="11 12">NBRC100155</strain>
    </source>
</reference>
<dbReference type="InterPro" id="IPR056458">
    <property type="entry name" value="TPR_DOP1_M"/>
</dbReference>
<dbReference type="Pfam" id="PF24597">
    <property type="entry name" value="TPR_DOP1_M"/>
    <property type="match status" value="1"/>
</dbReference>
<dbReference type="Proteomes" id="UP000324022">
    <property type="component" value="Unassembled WGS sequence"/>
</dbReference>
<evidence type="ECO:0000313" key="12">
    <source>
        <dbReference type="Proteomes" id="UP000324022"/>
    </source>
</evidence>
<evidence type="ECO:0000256" key="1">
    <source>
        <dbReference type="ARBA" id="ARBA00004395"/>
    </source>
</evidence>
<dbReference type="InterPro" id="IPR056457">
    <property type="entry name" value="DOP1_C"/>
</dbReference>
<dbReference type="Pfam" id="PF24598">
    <property type="entry name" value="DOP1_C"/>
    <property type="match status" value="1"/>
</dbReference>
<dbReference type="GO" id="GO:0005802">
    <property type="term" value="C:trans-Golgi network"/>
    <property type="evidence" value="ECO:0007669"/>
    <property type="project" value="TreeGrafter"/>
</dbReference>
<dbReference type="PANTHER" id="PTHR14042">
    <property type="entry name" value="DOPEY-RELATED"/>
    <property type="match status" value="1"/>
</dbReference>
<evidence type="ECO:0000259" key="8">
    <source>
        <dbReference type="Pfam" id="PF04118"/>
    </source>
</evidence>
<sequence length="1925" mass="213404">MTGSRPKAVLPSVQHTSCIATVSSKARPRTSIIESSQLWKTSAAKRAEKSWALQTERALYSDAKFKKYLALIERTLASFENVSEWADFISFLARLHKAIQAYPAYNVIPRKLIVAKRLAQCLNPALPSGVHQRALDVYHHILSVIGPDGLRRDLHVWTTGLLPFFQYASTSVKPTLLAIYESFYVPLQDDLRPLTKALQMALLPGLEEETSEYYERTLKLLDSISDAVTQPFFLQNLWLTLITTPSVRLAALNYLTRRMPPVQDEPDPTTFVGKDLGLMVRGLAHALDDDVLLVRRNTLEILVTHLQIDKPLFRTFTKKPDQILLVRSALNVVLRKDLSLNRRLYTWLLGADEAPESQITFLRANALDLVRSALKQGFDDASLDAADRQKPYRIFVSLLDKWEIGQSLTRVLALDAFYAISFQVARGHEEDLMITAKMLFEVVDPFLLYGNFLDAITEQFQPSTESVAAEAQEAKKAKASDPHSPLGLLCFVLKAFHIHDEETKQIHVPLLFAAVSQLLHRQLQSKEPCDATASLRALDALELLKLLVTVMPSRVFVRIAPSLAQDTDPQIDFLQRACSFYTSSESDSQQAARNFLSFQDSSSATALVQLFGSICTETGRVVSRTEMGSETFVRALDVFADVMRVVDGSEAPEEIALVSSAPAQGDAIQTVKLTWDAAGWAAALLPHLDRITTFAEAERIVEVLISCCICRALEKPIELDPPHILDRLVTALLRYLAPAMSPYHVRAVELLWATHKVTQKSRLETAMTQQLTRGTDAARSAALVAFGTFWRLSEDVSTDELRTPLLSVLDKLQSLDTEERQQAEIWLRANLRSYIKVVDPLLHMLLRNRPAQLESTAKELDGIRVACSQINGPFNEQLVLYSLRTLSALARFGGPNLAKALATTPLSASFSTATKQLIRSEALVASSTYLDVVLDECSIWVSAYPSCQLTTSYGTALTAMRAAAVDVMHCFVQRSSTQPKRMDQLETLLVENLLVAVHQGCTSVQNKMLHTLHTILAAKTSISGRPDLLQRRFSSTSQSQGLHLRGESAGRSEADGNNAHQNLAPKLAPTTAPGSTKSGSSQKQPHRLLLHLLQRGLATSSNRLIIQHWSDFVLMTAPLYRGSVHSLLLPLNQTVCDLIERALTEVRFSYQPGASRPTFGAEMVMQSHDTQCDFLESDLLLLINLAERSLMLATGSNSNEHSSANTHRGAASDAVTAASPSSPILANEKSHDHAGPGLLGYVSNVFSSDAAVDIDKSDSSKDRLRNLLHTVRILHRVWTLCGIELSTTDAKSLSLDAMTSKVKLRCRRAFERIYRAHPAETVESLLHCWQSSRKDDQAIQAVIEILDVVAPSVQILVTFLCDVLGARIARSDSDRARKTTAATTATSVSDATLFLFFDAVLARMEPQEATQVWPVVIVFVKEFVANGMARKVHVYPMLRIFTALAEKICLTAAIEDRRTKRELQDHFVKLIDSCILIAGRSFDQSTWIRRSGRDHLEELDKEAAEFATEFLGLEDEKRADAGNATSESNAANSIIDAINTYIATRGLPALRKIQMDADRIQAIVANAVYYIVAPASRTRSRRLEVDASVVAVISELVRMPGTVKAWRSTVADIFGDGRFFSMALSEAERWKPVILALMTQDKERLIDLLARVSASAAAANIFANRELEMLSRALNLRRLSFTIFAGEEDAFLTQLPLIQEKLVDLLRSGVSEVLHAEVYLCLRVLLVRFSARNLASFWPVLMTELMRLYDQVATEPDGIQQSVDGRNLLLSTLKLLDLLVLLQPEDFQINEWLFVTDTIDAVYPADDFMPETLLDNLSSTFSKDSKHHHHAHPQVQTQTQTLNQSYTNATNKRRLQLGRLGSIASVAELIPFLNSISQNAFEGNYSDEGVDYEDVDRCLMRDMFDSAGGSGDGGMAEGGVAGVVG</sequence>
<dbReference type="SUPFAM" id="SSF48371">
    <property type="entry name" value="ARM repeat"/>
    <property type="match status" value="1"/>
</dbReference>
<gene>
    <name evidence="11" type="ORF">UTRI_05152</name>
</gene>
<evidence type="ECO:0000313" key="11">
    <source>
        <dbReference type="EMBL" id="SPO28009.1"/>
    </source>
</evidence>
<comment type="similarity">
    <text evidence="6">Belongs to the DOP1 family.</text>
</comment>
<name>A0A5C3EFQ9_9BASI</name>
<comment type="subcellular location">
    <subcellularLocation>
        <location evidence="1">Golgi apparatus membrane</location>
        <topology evidence="1">Peripheral membrane protein</topology>
    </subcellularLocation>
</comment>
<evidence type="ECO:0000256" key="4">
    <source>
        <dbReference type="ARBA" id="ARBA00023034"/>
    </source>
</evidence>
<evidence type="ECO:0000256" key="5">
    <source>
        <dbReference type="ARBA" id="ARBA00023136"/>
    </source>
</evidence>
<evidence type="ECO:0000256" key="7">
    <source>
        <dbReference type="SAM" id="MobiDB-lite"/>
    </source>
</evidence>
<feature type="compositionally biased region" description="Basic and acidic residues" evidence="7">
    <location>
        <begin position="1044"/>
        <end position="1054"/>
    </location>
</feature>
<dbReference type="PANTHER" id="PTHR14042:SF24">
    <property type="entry name" value="PROTEIN DOPEY-1 HOMOLOG"/>
    <property type="match status" value="1"/>
</dbReference>
<feature type="region of interest" description="Disordered" evidence="7">
    <location>
        <begin position="1034"/>
        <end position="1084"/>
    </location>
</feature>
<dbReference type="InterPro" id="IPR016024">
    <property type="entry name" value="ARM-type_fold"/>
</dbReference>
<accession>A0A5C3EFQ9</accession>
<dbReference type="GO" id="GO:0000139">
    <property type="term" value="C:Golgi membrane"/>
    <property type="evidence" value="ECO:0007669"/>
    <property type="project" value="UniProtKB-SubCell"/>
</dbReference>
<keyword evidence="3" id="KW-0653">Protein transport</keyword>
<dbReference type="EMBL" id="OOIN01000020">
    <property type="protein sequence ID" value="SPO28009.1"/>
    <property type="molecule type" value="Genomic_DNA"/>
</dbReference>
<keyword evidence="5" id="KW-0472">Membrane</keyword>
<organism evidence="11 12">
    <name type="scientific">Ustilago trichophora</name>
    <dbReference type="NCBI Taxonomy" id="86804"/>
    <lineage>
        <taxon>Eukaryota</taxon>
        <taxon>Fungi</taxon>
        <taxon>Dikarya</taxon>
        <taxon>Basidiomycota</taxon>
        <taxon>Ustilaginomycotina</taxon>
        <taxon>Ustilaginomycetes</taxon>
        <taxon>Ustilaginales</taxon>
        <taxon>Ustilaginaceae</taxon>
        <taxon>Ustilago</taxon>
    </lineage>
</organism>
<evidence type="ECO:0000256" key="2">
    <source>
        <dbReference type="ARBA" id="ARBA00022448"/>
    </source>
</evidence>
<feature type="domain" description="DOP1 N-terminal" evidence="8">
    <location>
        <begin position="62"/>
        <end position="352"/>
    </location>
</feature>
<dbReference type="InterPro" id="IPR007249">
    <property type="entry name" value="DOP1_N"/>
</dbReference>
<evidence type="ECO:0000259" key="9">
    <source>
        <dbReference type="Pfam" id="PF24597"/>
    </source>
</evidence>
<feature type="domain" description="DOP1-like C-terminal" evidence="10">
    <location>
        <begin position="1401"/>
        <end position="1886"/>
    </location>
</feature>
<feature type="domain" description="DOP1-like middle TPR" evidence="9">
    <location>
        <begin position="374"/>
        <end position="577"/>
    </location>
</feature>
<dbReference type="GO" id="GO:0005768">
    <property type="term" value="C:endosome"/>
    <property type="evidence" value="ECO:0007669"/>
    <property type="project" value="TreeGrafter"/>
</dbReference>
<dbReference type="GO" id="GO:0005829">
    <property type="term" value="C:cytosol"/>
    <property type="evidence" value="ECO:0007669"/>
    <property type="project" value="GOC"/>
</dbReference>
<dbReference type="InterPro" id="IPR040314">
    <property type="entry name" value="DOP1"/>
</dbReference>
<keyword evidence="4" id="KW-0333">Golgi apparatus</keyword>
<dbReference type="GO" id="GO:0015031">
    <property type="term" value="P:protein transport"/>
    <property type="evidence" value="ECO:0007669"/>
    <property type="project" value="UniProtKB-KW"/>
</dbReference>
<keyword evidence="2" id="KW-0813">Transport</keyword>
<evidence type="ECO:0000259" key="10">
    <source>
        <dbReference type="Pfam" id="PF24598"/>
    </source>
</evidence>
<dbReference type="Pfam" id="PF04118">
    <property type="entry name" value="Dopey_N"/>
    <property type="match status" value="1"/>
</dbReference>
<protein>
    <submittedName>
        <fullName evidence="11">Related to DOP1 - strong similarity to developmental regulatory gene, dopey (DopA)</fullName>
    </submittedName>
</protein>
<proteinExistence type="inferred from homology"/>
<keyword evidence="12" id="KW-1185">Reference proteome</keyword>
<feature type="compositionally biased region" description="Polar residues" evidence="7">
    <location>
        <begin position="1072"/>
        <end position="1083"/>
    </location>
</feature>
<evidence type="ECO:0000256" key="6">
    <source>
        <dbReference type="ARBA" id="ARBA00046326"/>
    </source>
</evidence>
<dbReference type="GO" id="GO:0006895">
    <property type="term" value="P:Golgi to endosome transport"/>
    <property type="evidence" value="ECO:0007669"/>
    <property type="project" value="InterPro"/>
</dbReference>
<evidence type="ECO:0000256" key="3">
    <source>
        <dbReference type="ARBA" id="ARBA00022927"/>
    </source>
</evidence>
<dbReference type="OrthoDB" id="297643at2759"/>